<dbReference type="InterPro" id="IPR011330">
    <property type="entry name" value="Glyco_hydro/deAcase_b/a-brl"/>
</dbReference>
<dbReference type="PROSITE" id="PS51677">
    <property type="entry name" value="NODB"/>
    <property type="match status" value="1"/>
</dbReference>
<gene>
    <name evidence="3" type="ORF">SAMN05421855_1011157</name>
</gene>
<dbReference type="CDD" id="cd10917">
    <property type="entry name" value="CE4_NodB_like_6s_7s"/>
    <property type="match status" value="1"/>
</dbReference>
<dbReference type="Pfam" id="PF01522">
    <property type="entry name" value="Polysacc_deac_1"/>
    <property type="match status" value="1"/>
</dbReference>
<dbReference type="AlphaFoldDB" id="A0A1G7DTD0"/>
<dbReference type="InterPro" id="IPR050248">
    <property type="entry name" value="Polysacc_deacetylase_ArnD"/>
</dbReference>
<sequence length="258" mass="29188">MLRFKTTNLIFVGAFVLLLLASFFFTVSLSVFLLLFVLWIIITAFGSFQIQWNYHVKSLHSNIAISKNEVAITFDDGPNPEYTLRVLSLLKQYNAKATFFCVGKNIASHPEIFKQILAEGHTVGNHTYSHSNGFGFFSTQKVIEDLQQTNAIAKKVANLELKLYRPAFGVTNPNIKKALQVTKLQSIGWNKRSFDTTKLSEEKIVKRVTKDLKKGDIILLHDSSEKTSKVLEQLLLFLQTKQMQSVPVDQLLAIEAYA</sequence>
<dbReference type="Gene3D" id="3.20.20.370">
    <property type="entry name" value="Glycoside hydrolase/deacetylase"/>
    <property type="match status" value="1"/>
</dbReference>
<keyword evidence="4" id="KW-1185">Reference proteome</keyword>
<dbReference type="GO" id="GO:0005975">
    <property type="term" value="P:carbohydrate metabolic process"/>
    <property type="evidence" value="ECO:0007669"/>
    <property type="project" value="InterPro"/>
</dbReference>
<dbReference type="OrthoDB" id="9812065at2"/>
<name>A0A1G7DTD0_9FLAO</name>
<dbReference type="EMBL" id="FNBA01000001">
    <property type="protein sequence ID" value="SDE54738.1"/>
    <property type="molecule type" value="Genomic_DNA"/>
</dbReference>
<reference evidence="3 4" key="1">
    <citation type="submission" date="2016-10" db="EMBL/GenBank/DDBJ databases">
        <authorList>
            <person name="de Groot N.N."/>
        </authorList>
    </citation>
    <scope>NUCLEOTIDE SEQUENCE [LARGE SCALE GENOMIC DNA]</scope>
    <source>
        <strain evidence="3 4">DSM 16195</strain>
    </source>
</reference>
<protein>
    <submittedName>
        <fullName evidence="3">Peptidoglycan/xylan/chitin deacetylase, PgdA/CDA1 family</fullName>
    </submittedName>
</protein>
<accession>A0A1G7DTD0</accession>
<dbReference type="SUPFAM" id="SSF88713">
    <property type="entry name" value="Glycoside hydrolase/deacetylase"/>
    <property type="match status" value="1"/>
</dbReference>
<evidence type="ECO:0000256" key="1">
    <source>
        <dbReference type="SAM" id="Phobius"/>
    </source>
</evidence>
<dbReference type="Proteomes" id="UP000199321">
    <property type="component" value="Unassembled WGS sequence"/>
</dbReference>
<dbReference type="PANTHER" id="PTHR10587">
    <property type="entry name" value="GLYCOSYL TRANSFERASE-RELATED"/>
    <property type="match status" value="1"/>
</dbReference>
<keyword evidence="1" id="KW-0812">Transmembrane</keyword>
<proteinExistence type="predicted"/>
<evidence type="ECO:0000313" key="4">
    <source>
        <dbReference type="Proteomes" id="UP000199321"/>
    </source>
</evidence>
<evidence type="ECO:0000313" key="3">
    <source>
        <dbReference type="EMBL" id="SDE54738.1"/>
    </source>
</evidence>
<dbReference type="InterPro" id="IPR002509">
    <property type="entry name" value="NODB_dom"/>
</dbReference>
<feature type="domain" description="NodB homology" evidence="2">
    <location>
        <begin position="68"/>
        <end position="246"/>
    </location>
</feature>
<dbReference type="GO" id="GO:0016810">
    <property type="term" value="F:hydrolase activity, acting on carbon-nitrogen (but not peptide) bonds"/>
    <property type="evidence" value="ECO:0007669"/>
    <property type="project" value="InterPro"/>
</dbReference>
<feature type="transmembrane region" description="Helical" evidence="1">
    <location>
        <begin position="7"/>
        <end position="25"/>
    </location>
</feature>
<evidence type="ECO:0000259" key="2">
    <source>
        <dbReference type="PROSITE" id="PS51677"/>
    </source>
</evidence>
<dbReference type="STRING" id="227084.SAMN05421855_1011157"/>
<keyword evidence="1" id="KW-1133">Transmembrane helix</keyword>
<organism evidence="3 4">
    <name type="scientific">Ulvibacter litoralis</name>
    <dbReference type="NCBI Taxonomy" id="227084"/>
    <lineage>
        <taxon>Bacteria</taxon>
        <taxon>Pseudomonadati</taxon>
        <taxon>Bacteroidota</taxon>
        <taxon>Flavobacteriia</taxon>
        <taxon>Flavobacteriales</taxon>
        <taxon>Flavobacteriaceae</taxon>
        <taxon>Ulvibacter</taxon>
    </lineage>
</organism>
<keyword evidence="1" id="KW-0472">Membrane</keyword>